<accession>A0A8D5UI38</accession>
<evidence type="ECO:0000313" key="3">
    <source>
        <dbReference type="Proteomes" id="UP000677436"/>
    </source>
</evidence>
<dbReference type="AlphaFoldDB" id="A0A8D5UI38"/>
<dbReference type="EMBL" id="AP024601">
    <property type="protein sequence ID" value="BCU82614.1"/>
    <property type="molecule type" value="Genomic_DNA"/>
</dbReference>
<keyword evidence="3" id="KW-1185">Reference proteome</keyword>
<organism evidence="2 3">
    <name type="scientific">Polycladomyces abyssicola</name>
    <dbReference type="NCBI Taxonomy" id="1125966"/>
    <lineage>
        <taxon>Bacteria</taxon>
        <taxon>Bacillati</taxon>
        <taxon>Bacillota</taxon>
        <taxon>Bacilli</taxon>
        <taxon>Bacillales</taxon>
        <taxon>Thermoactinomycetaceae</taxon>
        <taxon>Polycladomyces</taxon>
    </lineage>
</organism>
<proteinExistence type="predicted"/>
<evidence type="ECO:0000313" key="2">
    <source>
        <dbReference type="EMBL" id="BCU82614.1"/>
    </source>
</evidence>
<sequence>MISGLVTRVYIIGAHLCGVSRKEGLDDTTPSFPKQIPRMGVRAPDWRRDESNRDRGLGKGVTSNEARICRDYHYEW</sequence>
<feature type="region of interest" description="Disordered" evidence="1">
    <location>
        <begin position="23"/>
        <end position="60"/>
    </location>
</feature>
<feature type="compositionally biased region" description="Basic and acidic residues" evidence="1">
    <location>
        <begin position="44"/>
        <end position="57"/>
    </location>
</feature>
<dbReference type="Proteomes" id="UP000677436">
    <property type="component" value="Chromosome"/>
</dbReference>
<evidence type="ECO:0000256" key="1">
    <source>
        <dbReference type="SAM" id="MobiDB-lite"/>
    </source>
</evidence>
<protein>
    <submittedName>
        <fullName evidence="2">Uncharacterized protein</fullName>
    </submittedName>
</protein>
<reference evidence="2" key="1">
    <citation type="journal article" date="2013" name="Int. J. Syst. Evol. Microbiol.">
        <title>Polycladomyces abyssicola gen. nov., sp. nov., a thermophilic filamentous bacterium isolated from hemipelagic sediment.</title>
        <authorList>
            <person name="Tsubouchi T."/>
            <person name="Shimane Y."/>
            <person name="Mori K."/>
            <person name="Usui K."/>
            <person name="Hiraki T."/>
            <person name="Tame A."/>
            <person name="Uematsu K."/>
            <person name="Maruyama T."/>
            <person name="Hatada Y."/>
        </authorList>
    </citation>
    <scope>NUCLEOTIDE SEQUENCE</scope>
    <source>
        <strain evidence="2">JIR-001</strain>
    </source>
</reference>
<reference evidence="2" key="2">
    <citation type="journal article" date="2021" name="Microbiol. Resour. Announc.">
        <title>Complete Genome Sequence of Polycladomyces abyssicola JIR-001T, Isolated from Hemipelagic Sediment in Deep Seawater.</title>
        <authorList>
            <person name="Tsubouchi T."/>
            <person name="Kaneko Y."/>
        </authorList>
    </citation>
    <scope>NUCLEOTIDE SEQUENCE</scope>
    <source>
        <strain evidence="2">JIR-001</strain>
    </source>
</reference>
<gene>
    <name evidence="2" type="ORF">JIR001_23970</name>
</gene>
<name>A0A8D5UI38_9BACL</name>
<dbReference type="KEGG" id="pabs:JIR001_23970"/>